<comment type="caution">
    <text evidence="1">The sequence shown here is derived from an EMBL/GenBank/DDBJ whole genome shotgun (WGS) entry which is preliminary data.</text>
</comment>
<keyword evidence="4" id="KW-1185">Reference proteome</keyword>
<dbReference type="AlphaFoldDB" id="A0AA41HD33"/>
<dbReference type="Proteomes" id="UP001162889">
    <property type="component" value="Unassembled WGS sequence"/>
</dbReference>
<protein>
    <submittedName>
        <fullName evidence="1">Uncharacterized protein</fullName>
    </submittedName>
</protein>
<gene>
    <name evidence="1" type="ORF">KVP70_13390</name>
    <name evidence="2" type="ORF">L1274_000758</name>
</gene>
<accession>A0AA41HD33</accession>
<evidence type="ECO:0000313" key="3">
    <source>
        <dbReference type="Proteomes" id="UP001155901"/>
    </source>
</evidence>
<dbReference type="Proteomes" id="UP001155901">
    <property type="component" value="Unassembled WGS sequence"/>
</dbReference>
<dbReference type="RefSeq" id="WP_217942722.1">
    <property type="nucleotide sequence ID" value="NZ_JAHTGR010000006.1"/>
</dbReference>
<evidence type="ECO:0000313" key="4">
    <source>
        <dbReference type="Proteomes" id="UP001162889"/>
    </source>
</evidence>
<sequence>MTRIVKIFPPAGSRSRALLIALQQGPGTFYQVCERANFDIEDSRLELALRHIFDHMIGGNVSLRGLTYSLTEDARISLGEAPPAPYVGQVAGPAYRGTAYTAPVKIARRAAGAHA</sequence>
<evidence type="ECO:0000313" key="1">
    <source>
        <dbReference type="EMBL" id="MBV6321936.1"/>
    </source>
</evidence>
<evidence type="ECO:0000313" key="2">
    <source>
        <dbReference type="EMBL" id="MCP2007070.1"/>
    </source>
</evidence>
<proteinExistence type="predicted"/>
<reference evidence="2" key="2">
    <citation type="submission" date="2022-03" db="EMBL/GenBank/DDBJ databases">
        <title>Genome Encyclopedia of Bacteria and Archaea VI: Functional Genomics of Type Strains.</title>
        <authorList>
            <person name="Whitman W."/>
        </authorList>
    </citation>
    <scope>NUCLEOTIDE SEQUENCE</scope>
    <source>
        <strain evidence="2">HSC-15S17</strain>
    </source>
</reference>
<dbReference type="EMBL" id="JAHTGR010000006">
    <property type="protein sequence ID" value="MBV6321936.1"/>
    <property type="molecule type" value="Genomic_DNA"/>
</dbReference>
<dbReference type="EMBL" id="JALJZU010000001">
    <property type="protein sequence ID" value="MCP2007070.1"/>
    <property type="molecule type" value="Genomic_DNA"/>
</dbReference>
<reference evidence="1" key="1">
    <citation type="submission" date="2021-07" db="EMBL/GenBank/DDBJ databases">
        <title>Characterization of violacein-producing bacteria and related species.</title>
        <authorList>
            <person name="Wilson H.S."/>
            <person name="De Leon M.E."/>
        </authorList>
    </citation>
    <scope>NUCLEOTIDE SEQUENCE</scope>
    <source>
        <strain evidence="1">HSC-15S17</strain>
    </source>
</reference>
<organism evidence="1 3">
    <name type="scientific">Duganella violaceipulchra</name>
    <dbReference type="NCBI Taxonomy" id="2849652"/>
    <lineage>
        <taxon>Bacteria</taxon>
        <taxon>Pseudomonadati</taxon>
        <taxon>Pseudomonadota</taxon>
        <taxon>Betaproteobacteria</taxon>
        <taxon>Burkholderiales</taxon>
        <taxon>Oxalobacteraceae</taxon>
        <taxon>Telluria group</taxon>
        <taxon>Duganella</taxon>
    </lineage>
</organism>
<name>A0AA41HD33_9BURK</name>